<evidence type="ECO:0000256" key="1">
    <source>
        <dbReference type="SAM" id="Phobius"/>
    </source>
</evidence>
<organism evidence="2 3">
    <name type="scientific">Flavobacterium ammoniigenes</name>
    <dbReference type="NCBI Taxonomy" id="1751095"/>
    <lineage>
        <taxon>Bacteria</taxon>
        <taxon>Pseudomonadati</taxon>
        <taxon>Bacteroidota</taxon>
        <taxon>Flavobacteriia</taxon>
        <taxon>Flavobacteriales</taxon>
        <taxon>Flavobacteriaceae</taxon>
        <taxon>Flavobacterium</taxon>
    </lineage>
</organism>
<name>A0ABM7V5J7_9FLAO</name>
<gene>
    <name evidence="2" type="ORF">GENT5_11430</name>
</gene>
<dbReference type="Proteomes" id="UP001319867">
    <property type="component" value="Chromosome"/>
</dbReference>
<accession>A0ABM7V5J7</accession>
<protein>
    <submittedName>
        <fullName evidence="2">Uncharacterized protein</fullName>
    </submittedName>
</protein>
<proteinExistence type="predicted"/>
<evidence type="ECO:0000313" key="2">
    <source>
        <dbReference type="EMBL" id="BDB54838.1"/>
    </source>
</evidence>
<keyword evidence="1" id="KW-0472">Membrane</keyword>
<reference evidence="2 3" key="1">
    <citation type="journal article" date="2022" name="Int. J. Syst. Evol. Microbiol.">
        <title>Flavobacterium ammonificans sp. nov. and Flavobacterium ammoniigenes sp. nov., ammonifying bacteria isolated from surface river water.</title>
        <authorList>
            <person name="Watanabe K."/>
            <person name="Kitamura T."/>
            <person name="Ogata Y."/>
            <person name="Shindo C."/>
            <person name="Suda W."/>
        </authorList>
    </citation>
    <scope>NUCLEOTIDE SEQUENCE [LARGE SCALE GENOMIC DNA]</scope>
    <source>
        <strain evidence="2 3">GENT5</strain>
    </source>
</reference>
<keyword evidence="1" id="KW-1133">Transmembrane helix</keyword>
<dbReference type="EMBL" id="AP025184">
    <property type="protein sequence ID" value="BDB54838.1"/>
    <property type="molecule type" value="Genomic_DNA"/>
</dbReference>
<reference evidence="2 3" key="2">
    <citation type="journal article" date="2022" name="Microorganisms">
        <title>Complete Genome Sequences of Two Flavobacterium ammonificans Strains and a Flavobacterium ammoniigenes Strain of Ammonifying Bacterioplankton Isolated from Surface River Water.</title>
        <authorList>
            <person name="Suda W."/>
            <person name="Ogata Y."/>
            <person name="Shindo C."/>
            <person name="Watanabe K."/>
        </authorList>
    </citation>
    <scope>NUCLEOTIDE SEQUENCE [LARGE SCALE GENOMIC DNA]</scope>
    <source>
        <strain evidence="2 3">GENT5</strain>
    </source>
</reference>
<feature type="transmembrane region" description="Helical" evidence="1">
    <location>
        <begin position="6"/>
        <end position="26"/>
    </location>
</feature>
<keyword evidence="3" id="KW-1185">Reference proteome</keyword>
<evidence type="ECO:0000313" key="3">
    <source>
        <dbReference type="Proteomes" id="UP001319867"/>
    </source>
</evidence>
<sequence length="74" mass="8823">MQYLNMELSIFSMLIFCINFIVINTLDFKTYRLQIILKNNVVIEKRIPKKLKYDYISLISEIRRNLLPDSVPAL</sequence>
<dbReference type="RefSeq" id="WP_229316236.1">
    <property type="nucleotide sequence ID" value="NZ_AP025184.1"/>
</dbReference>
<keyword evidence="1" id="KW-0812">Transmembrane</keyword>